<accession>A0A565A6B3</accession>
<dbReference type="VEuPathDB" id="PlasmoDB:PVX_079195"/>
<dbReference type="VEuPathDB" id="PlasmoDB:PVPAM_000009000"/>
<name>A0A565A6B3_PLAVI</name>
<dbReference type="VEuPathDB" id="PlasmoDB:PVP01_0008370"/>
<gene>
    <name evidence="2" type="ORF">PVP01_0008370</name>
</gene>
<feature type="compositionally biased region" description="Basic and acidic residues" evidence="1">
    <location>
        <begin position="239"/>
        <end position="274"/>
    </location>
</feature>
<feature type="region of interest" description="Disordered" evidence="1">
    <location>
        <begin position="239"/>
        <end position="302"/>
    </location>
</feature>
<evidence type="ECO:0000313" key="2">
    <source>
        <dbReference type="EMBL" id="VVA00125.1"/>
    </source>
</evidence>
<dbReference type="VEuPathDB" id="PlasmoDB:PVW1_070045600"/>
<dbReference type="VEuPathDB" id="PlasmoDB:PVPAM_110059500"/>
<organism evidence="2">
    <name type="scientific">Plasmodium vivax</name>
    <name type="common">malaria parasite P. vivax</name>
    <dbReference type="NCBI Taxonomy" id="5855"/>
    <lineage>
        <taxon>Eukaryota</taxon>
        <taxon>Sar</taxon>
        <taxon>Alveolata</taxon>
        <taxon>Apicomplexa</taxon>
        <taxon>Aconoidasida</taxon>
        <taxon>Haemosporida</taxon>
        <taxon>Plasmodiidae</taxon>
        <taxon>Plasmodium</taxon>
        <taxon>Plasmodium (Plasmodium)</taxon>
    </lineage>
</organism>
<dbReference type="OrthoDB" id="388250at2759"/>
<evidence type="ECO:0000256" key="1">
    <source>
        <dbReference type="SAM" id="MobiDB-lite"/>
    </source>
</evidence>
<dbReference type="VEuPathDB" id="PlasmoDB:PVW1_060035500"/>
<dbReference type="EMBL" id="FLZR02000037">
    <property type="protein sequence ID" value="VVA00125.1"/>
    <property type="molecule type" value="Genomic_DNA"/>
</dbReference>
<reference evidence="2" key="1">
    <citation type="submission" date="2016-07" db="EMBL/GenBank/DDBJ databases">
        <authorList>
            <consortium name="Pathogen Informatics"/>
        </authorList>
    </citation>
    <scope>NUCLEOTIDE SEQUENCE</scope>
</reference>
<protein>
    <submittedName>
        <fullName evidence="2">VIR protein</fullName>
    </submittedName>
</protein>
<proteinExistence type="predicted"/>
<sequence length="462" mass="54041">MAQCKSGSDRYLDYKCYDYLKPKFDTISLSDTRTGYLRDAVAKLEKNHLIYTTPYEEIFKEITSRVTDGGVFYDTTYRIPCSYINYLLNKKLRSNGMHKNGSVYNIFEKFVAEVYKSERRRYDHGRVCDIHIKPLDDNIYDRMTILYELYNLYNDLKRTHPYKINDECETFGRMIGKYNDAIEKYQLEDVELLNKILFFKDLTKNLTWPDADKCYYQMYRFEEPKLYLRKQQEAKEKKLQEEREEREQKERVQREQEKREQELHEREQEQREREQEPEEQLESVLPPNGDVSGTRSALRTPKNDVSALTLDIREEGLSANPIPSRGQQHLKGNKFTYSRTPLLDTLGGQKEELEQLEVKSHELENYHVSQTDTPGVFGSLQNSISSFIREVEPAPVLGVSGGMGVLFLLFKYTPIGAFFRGGRGRVHRIPRSFNGPFPGGFPGYEEYDVGHIGYGPMNPLAE</sequence>
<dbReference type="AlphaFoldDB" id="A0A565A6B3"/>
<dbReference type="Proteomes" id="UP000220605">
    <property type="component" value="Unassembled WGS sequence"/>
</dbReference>